<feature type="non-terminal residue" evidence="1">
    <location>
        <position position="1"/>
    </location>
</feature>
<reference evidence="1" key="1">
    <citation type="journal article" date="2014" name="PLoS ONE">
        <title>Transcriptome-Based Identification of ABC Transporters in the Western Tarnished Plant Bug Lygus hesperus.</title>
        <authorList>
            <person name="Hull J.J."/>
            <person name="Chaney K."/>
            <person name="Geib S.M."/>
            <person name="Fabrick J.A."/>
            <person name="Brent C.S."/>
            <person name="Walsh D."/>
            <person name="Lavine L.C."/>
        </authorList>
    </citation>
    <scope>NUCLEOTIDE SEQUENCE</scope>
</reference>
<dbReference type="AlphaFoldDB" id="A0A0A9XQT5"/>
<name>A0A0A9XQT5_LYGHE</name>
<dbReference type="EMBL" id="GBHO01020527">
    <property type="protein sequence ID" value="JAG23077.1"/>
    <property type="molecule type" value="Transcribed_RNA"/>
</dbReference>
<sequence length="104" mass="11865">EDLVEQIPIERTTMEQRQQITASVNEFGNVLMEGPIRYGAAKIPPQQIQTGDHRPIRQLPRQQAPVKRVEVAKLVKEMTGAKKEDQKVRRCQLPATYGLKECVE</sequence>
<protein>
    <submittedName>
        <fullName evidence="1">Pro-Pol polyprotein</fullName>
    </submittedName>
</protein>
<proteinExistence type="predicted"/>
<accession>A0A0A9XQT5</accession>
<organism evidence="1">
    <name type="scientific">Lygus hesperus</name>
    <name type="common">Western plant bug</name>
    <dbReference type="NCBI Taxonomy" id="30085"/>
    <lineage>
        <taxon>Eukaryota</taxon>
        <taxon>Metazoa</taxon>
        <taxon>Ecdysozoa</taxon>
        <taxon>Arthropoda</taxon>
        <taxon>Hexapoda</taxon>
        <taxon>Insecta</taxon>
        <taxon>Pterygota</taxon>
        <taxon>Neoptera</taxon>
        <taxon>Paraneoptera</taxon>
        <taxon>Hemiptera</taxon>
        <taxon>Heteroptera</taxon>
        <taxon>Panheteroptera</taxon>
        <taxon>Cimicomorpha</taxon>
        <taxon>Miridae</taxon>
        <taxon>Mirini</taxon>
        <taxon>Lygus</taxon>
    </lineage>
</organism>
<evidence type="ECO:0000313" key="1">
    <source>
        <dbReference type="EMBL" id="JAG23077.1"/>
    </source>
</evidence>
<reference evidence="1" key="2">
    <citation type="submission" date="2014-07" db="EMBL/GenBank/DDBJ databases">
        <authorList>
            <person name="Hull J."/>
        </authorList>
    </citation>
    <scope>NUCLEOTIDE SEQUENCE</scope>
</reference>
<gene>
    <name evidence="1" type="primary">pol_142</name>
    <name evidence="1" type="ORF">CM83_105493</name>
</gene>
<feature type="non-terminal residue" evidence="1">
    <location>
        <position position="104"/>
    </location>
</feature>